<protein>
    <submittedName>
        <fullName evidence="1">Uncharacterized protein</fullName>
    </submittedName>
</protein>
<reference evidence="2" key="1">
    <citation type="submission" date="2016-10" db="EMBL/GenBank/DDBJ databases">
        <authorList>
            <person name="Varghese N."/>
            <person name="Submissions S."/>
        </authorList>
    </citation>
    <scope>NUCLEOTIDE SEQUENCE [LARGE SCALE GENOMIC DNA]</scope>
    <source>
        <strain evidence="2">CGMCC 1.11022</strain>
    </source>
</reference>
<name>A0A1G8WVX8_9HYPH</name>
<dbReference type="Proteomes" id="UP000198894">
    <property type="component" value="Unassembled WGS sequence"/>
</dbReference>
<dbReference type="AlphaFoldDB" id="A0A1G8WVX8"/>
<evidence type="ECO:0000313" key="2">
    <source>
        <dbReference type="Proteomes" id="UP000198894"/>
    </source>
</evidence>
<gene>
    <name evidence="1" type="ORF">SAMN05428953_109103</name>
</gene>
<organism evidence="1 2">
    <name type="scientific">Mesorhizobium muleiense</name>
    <dbReference type="NCBI Taxonomy" id="1004279"/>
    <lineage>
        <taxon>Bacteria</taxon>
        <taxon>Pseudomonadati</taxon>
        <taxon>Pseudomonadota</taxon>
        <taxon>Alphaproteobacteria</taxon>
        <taxon>Hyphomicrobiales</taxon>
        <taxon>Phyllobacteriaceae</taxon>
        <taxon>Mesorhizobium</taxon>
    </lineage>
</organism>
<proteinExistence type="predicted"/>
<dbReference type="EMBL" id="FNEE01000009">
    <property type="protein sequence ID" value="SDJ82518.1"/>
    <property type="molecule type" value="Genomic_DNA"/>
</dbReference>
<accession>A0A1G8WVX8</accession>
<sequence length="156" mass="17679">MRDRYTFKDLSDFEYRARDESIGRAYMGHIYWTEMLYRAHMASVASVFRTSRWIKVAVREHEAGSLYGCASACRSLIESAGDINHSLGPVARTLAYNKDAIRAEISGQAGEPMLSAKELEDTLIHFTHARKVLKTEKTPAVARRCRPSSTSTTWME</sequence>
<keyword evidence="2" id="KW-1185">Reference proteome</keyword>
<evidence type="ECO:0000313" key="1">
    <source>
        <dbReference type="EMBL" id="SDJ82518.1"/>
    </source>
</evidence>